<name>A0A832SL79_9EURY</name>
<dbReference type="RefSeq" id="WP_011020251.1">
    <property type="nucleotide sequence ID" value="NZ_DUJU01000176.1"/>
</dbReference>
<sequence length="82" mass="9755">MSHNNVYLNGPTLTNLNYYRHFYRKTLFFTIKDKKIFFVAGTEPFTCKIARKNEISERRLKEAYFSYLRTNITYCYSSGAST</sequence>
<dbReference type="Proteomes" id="UP000600774">
    <property type="component" value="Unassembled WGS sequence"/>
</dbReference>
<proteinExistence type="predicted"/>
<comment type="caution">
    <text evidence="1">The sequence shown here is derived from an EMBL/GenBank/DDBJ whole genome shotgun (WGS) entry which is preliminary data.</text>
</comment>
<reference evidence="1" key="1">
    <citation type="journal article" date="2020" name="bioRxiv">
        <title>A rank-normalized archaeal taxonomy based on genome phylogeny resolves widespread incomplete and uneven classifications.</title>
        <authorList>
            <person name="Rinke C."/>
            <person name="Chuvochina M."/>
            <person name="Mussig A.J."/>
            <person name="Chaumeil P.-A."/>
            <person name="Waite D.W."/>
            <person name="Whitman W.B."/>
            <person name="Parks D.H."/>
            <person name="Hugenholtz P."/>
        </authorList>
    </citation>
    <scope>NUCLEOTIDE SEQUENCE</scope>
    <source>
        <strain evidence="1">UBA8876</strain>
    </source>
</reference>
<protein>
    <submittedName>
        <fullName evidence="1">Uncharacterized protein</fullName>
    </submittedName>
</protein>
<dbReference type="GeneID" id="1472085"/>
<dbReference type="EMBL" id="DUJU01000176">
    <property type="protein sequence ID" value="HIH95352.1"/>
    <property type="molecule type" value="Genomic_DNA"/>
</dbReference>
<evidence type="ECO:0000313" key="2">
    <source>
        <dbReference type="Proteomes" id="UP000600774"/>
    </source>
</evidence>
<evidence type="ECO:0000313" key="1">
    <source>
        <dbReference type="EMBL" id="HIH95352.1"/>
    </source>
</evidence>
<organism evidence="1 2">
    <name type="scientific">Methanosarcina acetivorans</name>
    <dbReference type="NCBI Taxonomy" id="2214"/>
    <lineage>
        <taxon>Archaea</taxon>
        <taxon>Methanobacteriati</taxon>
        <taxon>Methanobacteriota</taxon>
        <taxon>Stenosarchaea group</taxon>
        <taxon>Methanomicrobia</taxon>
        <taxon>Methanosarcinales</taxon>
        <taxon>Methanosarcinaceae</taxon>
        <taxon>Methanosarcina</taxon>
    </lineage>
</organism>
<dbReference type="AlphaFoldDB" id="A0A832SL79"/>
<gene>
    <name evidence="1" type="ORF">HA338_15445</name>
</gene>
<accession>A0A832SL79</accession>